<dbReference type="InterPro" id="IPR050400">
    <property type="entry name" value="Bact_Cytoskel_RodZ"/>
</dbReference>
<evidence type="ECO:0000259" key="3">
    <source>
        <dbReference type="PROSITE" id="PS50943"/>
    </source>
</evidence>
<dbReference type="Pfam" id="PF13413">
    <property type="entry name" value="HTH_25"/>
    <property type="match status" value="1"/>
</dbReference>
<dbReference type="AlphaFoldDB" id="A0A421DQR8"/>
<dbReference type="Pfam" id="PF13464">
    <property type="entry name" value="RodZ_C"/>
    <property type="match status" value="1"/>
</dbReference>
<keyword evidence="2" id="KW-0812">Transmembrane</keyword>
<dbReference type="InterPro" id="IPR025194">
    <property type="entry name" value="RodZ-like_C"/>
</dbReference>
<accession>A0A421DQR8</accession>
<proteinExistence type="predicted"/>
<protein>
    <submittedName>
        <fullName evidence="4">Cytoskeleton protein rodZ</fullName>
    </submittedName>
</protein>
<dbReference type="PROSITE" id="PS50943">
    <property type="entry name" value="HTH_CROC1"/>
    <property type="match status" value="1"/>
</dbReference>
<dbReference type="OrthoDB" id="9790252at2"/>
<evidence type="ECO:0000313" key="5">
    <source>
        <dbReference type="Proteomes" id="UP000285648"/>
    </source>
</evidence>
<evidence type="ECO:0000256" key="2">
    <source>
        <dbReference type="SAM" id="Phobius"/>
    </source>
</evidence>
<feature type="transmembrane region" description="Helical" evidence="2">
    <location>
        <begin position="112"/>
        <end position="133"/>
    </location>
</feature>
<evidence type="ECO:0000313" key="4">
    <source>
        <dbReference type="EMBL" id="RLM26360.1"/>
    </source>
</evidence>
<dbReference type="CDD" id="cd00093">
    <property type="entry name" value="HTH_XRE"/>
    <property type="match status" value="1"/>
</dbReference>
<dbReference type="RefSeq" id="WP_121574278.1">
    <property type="nucleotide sequence ID" value="NZ_MJLZ01000009.1"/>
</dbReference>
<gene>
    <name evidence="4" type="ORF">BIY29_05960</name>
</gene>
<dbReference type="SUPFAM" id="SSF47413">
    <property type="entry name" value="lambda repressor-like DNA-binding domains"/>
    <property type="match status" value="1"/>
</dbReference>
<dbReference type="EMBL" id="MJLZ01000009">
    <property type="protein sequence ID" value="RLM26360.1"/>
    <property type="molecule type" value="Genomic_DNA"/>
</dbReference>
<dbReference type="InterPro" id="IPR001387">
    <property type="entry name" value="Cro/C1-type_HTH"/>
</dbReference>
<keyword evidence="5" id="KW-1185">Reference proteome</keyword>
<dbReference type="Gene3D" id="1.10.260.40">
    <property type="entry name" value="lambda repressor-like DNA-binding domains"/>
    <property type="match status" value="1"/>
</dbReference>
<dbReference type="Proteomes" id="UP000285648">
    <property type="component" value="Unassembled WGS sequence"/>
</dbReference>
<feature type="domain" description="HTH cro/C1-type" evidence="3">
    <location>
        <begin position="19"/>
        <end position="54"/>
    </location>
</feature>
<dbReference type="PANTHER" id="PTHR34475:SF1">
    <property type="entry name" value="CYTOSKELETON PROTEIN RODZ"/>
    <property type="match status" value="1"/>
</dbReference>
<keyword evidence="2" id="KW-0472">Membrane</keyword>
<dbReference type="InterPro" id="IPR010982">
    <property type="entry name" value="Lambda_DNA-bd_dom_sf"/>
</dbReference>
<evidence type="ECO:0000256" key="1">
    <source>
        <dbReference type="SAM" id="MobiDB-lite"/>
    </source>
</evidence>
<name>A0A421DQR8_9GAMM</name>
<reference evidence="4 5" key="1">
    <citation type="submission" date="2016-09" db="EMBL/GenBank/DDBJ databases">
        <authorList>
            <person name="Doonan J."/>
            <person name="Pachebat J.A."/>
            <person name="Golyshin P.N."/>
            <person name="Denman S."/>
            <person name="Mcdonald J.E."/>
        </authorList>
    </citation>
    <scope>NUCLEOTIDE SEQUENCE [LARGE SCALE GENOMIC DNA]</scope>
    <source>
        <strain evidence="4 5">NCPPB 3934</strain>
    </source>
</reference>
<dbReference type="PANTHER" id="PTHR34475">
    <property type="match status" value="1"/>
</dbReference>
<sequence length="334" mass="35961">MNTEATQNNTESTIPGERLRQARERLGLTQQIVAERLCLKLSTVREIEEGNTPTDLAPTFLRGYIRSYAKFVHLPEDELLPMLDKHVAPRASNVAPMQSFSLGKSRKKRDGWLMTFTWLVVVVVLGLTGAWWWQNHQAQQQEINTLVDHASSMQGQNEGQSVPLVDNNIEQKDPAASTAPPSSPTDVPINMADSSFENGAPPSSPSDEQSATTPSTSSAPTAQPQPPAADDAPLLNQSALTPGVTASAANTPAANVLVMNFNADCWLEVTDASGKKLFSGIQRNGGALNLSGQAPYRLKIGAPAAVQIQFQGKPVDLSQFVRSNQVARLTLAAE</sequence>
<feature type="compositionally biased region" description="Low complexity" evidence="1">
    <location>
        <begin position="209"/>
        <end position="233"/>
    </location>
</feature>
<dbReference type="GO" id="GO:0003677">
    <property type="term" value="F:DNA binding"/>
    <property type="evidence" value="ECO:0007669"/>
    <property type="project" value="InterPro"/>
</dbReference>
<feature type="region of interest" description="Disordered" evidence="1">
    <location>
        <begin position="172"/>
        <end position="235"/>
    </location>
</feature>
<comment type="caution">
    <text evidence="4">The sequence shown here is derived from an EMBL/GenBank/DDBJ whole genome shotgun (WGS) entry which is preliminary data.</text>
</comment>
<dbReference type="SMART" id="SM00530">
    <property type="entry name" value="HTH_XRE"/>
    <property type="match status" value="1"/>
</dbReference>
<organism evidence="4 5">
    <name type="scientific">Brenneria alni</name>
    <dbReference type="NCBI Taxonomy" id="71656"/>
    <lineage>
        <taxon>Bacteria</taxon>
        <taxon>Pseudomonadati</taxon>
        <taxon>Pseudomonadota</taxon>
        <taxon>Gammaproteobacteria</taxon>
        <taxon>Enterobacterales</taxon>
        <taxon>Pectobacteriaceae</taxon>
        <taxon>Brenneria</taxon>
    </lineage>
</organism>
<keyword evidence="2" id="KW-1133">Transmembrane helix</keyword>
<dbReference type="NCBIfam" id="NF008109">
    <property type="entry name" value="PRK10856.1"/>
    <property type="match status" value="1"/>
</dbReference>